<evidence type="ECO:0008006" key="3">
    <source>
        <dbReference type="Google" id="ProtNLM"/>
    </source>
</evidence>
<accession>A0A0D0KTF6</accession>
<proteinExistence type="predicted"/>
<comment type="caution">
    <text evidence="1">The sequence shown here is derived from an EMBL/GenBank/DDBJ whole genome shotgun (WGS) entry which is preliminary data.</text>
</comment>
<evidence type="ECO:0000313" key="1">
    <source>
        <dbReference type="EMBL" id="KIQ01496.1"/>
    </source>
</evidence>
<evidence type="ECO:0000313" key="2">
    <source>
        <dbReference type="Proteomes" id="UP000035017"/>
    </source>
</evidence>
<reference evidence="1 2" key="1">
    <citation type="submission" date="2014-12" db="EMBL/GenBank/DDBJ databases">
        <title>16Stimator: statistical estimation of ribosomal gene copy numbers from draft genome assemblies.</title>
        <authorList>
            <person name="Perisin M.A."/>
            <person name="Vetter M."/>
            <person name="Gilbert J.A."/>
            <person name="Bergelson J."/>
        </authorList>
    </citation>
    <scope>NUCLEOTIDE SEQUENCE [LARGE SCALE GENOMIC DNA]</scope>
    <source>
        <strain evidence="1 2">MEJ076</strain>
    </source>
</reference>
<dbReference type="Pfam" id="PF11185">
    <property type="entry name" value="DUF2971"/>
    <property type="match status" value="1"/>
</dbReference>
<gene>
    <name evidence="1" type="ORF">RU07_15530</name>
</gene>
<dbReference type="InterPro" id="IPR021352">
    <property type="entry name" value="DUF2971"/>
</dbReference>
<sequence>MTQNSFPSIDNETLDYLKIFHPFAFKKTIEALQSNMRFAHYTSADTALKIIQNGEVWMRKSTCMNDFMEIEHGFNCLQKAYADHKARFVALLEPIFPGFSTQIEERFNAWLPSFRTSTYISCISEHHDSEDTTGRLSMWRAYGGPTGVALVVRGAPFLRPTDALDAYTSPVAYLDAEQFSDQYKILLDNIESNLPYILKLSLEQLLAHFFEVFKMATLCTKHPGFAEEREWRIIYSPTLRESQKIKAGVVSISGVPQRIYKIPLKNVHEQGLFGIEVRELLERMIIGPTQFPIEIKEALMSVLNEKGIENPYDLIKISDIPLRN</sequence>
<dbReference type="Proteomes" id="UP000035017">
    <property type="component" value="Unassembled WGS sequence"/>
</dbReference>
<name>A0A0D0KTF6_AGRTU</name>
<protein>
    <recommendedName>
        <fullName evidence="3">DUF2971 domain-containing protein</fullName>
    </recommendedName>
</protein>
<organism evidence="1 2">
    <name type="scientific">Agrobacterium tumefaciens</name>
    <dbReference type="NCBI Taxonomy" id="358"/>
    <lineage>
        <taxon>Bacteria</taxon>
        <taxon>Pseudomonadati</taxon>
        <taxon>Pseudomonadota</taxon>
        <taxon>Alphaproteobacteria</taxon>
        <taxon>Hyphomicrobiales</taxon>
        <taxon>Rhizobiaceae</taxon>
        <taxon>Rhizobium/Agrobacterium group</taxon>
        <taxon>Agrobacterium</taxon>
        <taxon>Agrobacterium tumefaciens complex</taxon>
    </lineage>
</organism>
<dbReference type="AlphaFoldDB" id="A0A0D0KTF6"/>
<dbReference type="EMBL" id="JXQV01000013">
    <property type="protein sequence ID" value="KIQ01496.1"/>
    <property type="molecule type" value="Genomic_DNA"/>
</dbReference>